<evidence type="ECO:0000313" key="1">
    <source>
        <dbReference type="EMBL" id="MBX63669.1"/>
    </source>
</evidence>
<protein>
    <submittedName>
        <fullName evidence="1">Uncharacterized protein</fullName>
    </submittedName>
</protein>
<accession>A0A2P2Q9W5</accession>
<dbReference type="AlphaFoldDB" id="A0A2P2Q9W5"/>
<sequence length="17" mass="1928">MYKAPLIQTVIGFTMKS</sequence>
<dbReference type="EMBL" id="GGEC01083185">
    <property type="protein sequence ID" value="MBX63669.1"/>
    <property type="molecule type" value="Transcribed_RNA"/>
</dbReference>
<reference evidence="1" key="1">
    <citation type="submission" date="2018-02" db="EMBL/GenBank/DDBJ databases">
        <title>Rhizophora mucronata_Transcriptome.</title>
        <authorList>
            <person name="Meera S.P."/>
            <person name="Sreeshan A."/>
            <person name="Augustine A."/>
        </authorList>
    </citation>
    <scope>NUCLEOTIDE SEQUENCE</scope>
    <source>
        <tissue evidence="1">Leaf</tissue>
    </source>
</reference>
<organism evidence="1">
    <name type="scientific">Rhizophora mucronata</name>
    <name type="common">Asiatic mangrove</name>
    <dbReference type="NCBI Taxonomy" id="61149"/>
    <lineage>
        <taxon>Eukaryota</taxon>
        <taxon>Viridiplantae</taxon>
        <taxon>Streptophyta</taxon>
        <taxon>Embryophyta</taxon>
        <taxon>Tracheophyta</taxon>
        <taxon>Spermatophyta</taxon>
        <taxon>Magnoliopsida</taxon>
        <taxon>eudicotyledons</taxon>
        <taxon>Gunneridae</taxon>
        <taxon>Pentapetalae</taxon>
        <taxon>rosids</taxon>
        <taxon>fabids</taxon>
        <taxon>Malpighiales</taxon>
        <taxon>Rhizophoraceae</taxon>
        <taxon>Rhizophora</taxon>
    </lineage>
</organism>
<proteinExistence type="predicted"/>
<name>A0A2P2Q9W5_RHIMU</name>